<keyword evidence="6 12" id="KW-0067">ATP-binding</keyword>
<dbReference type="EMBL" id="JAOPKA010000016">
    <property type="protein sequence ID" value="MCU4743576.1"/>
    <property type="molecule type" value="Genomic_DNA"/>
</dbReference>
<comment type="caution">
    <text evidence="12">The sequence shown here is derived from an EMBL/GenBank/DDBJ whole genome shotgun (WGS) entry which is preliminary data.</text>
</comment>
<dbReference type="SUPFAM" id="SSF52540">
    <property type="entry name" value="P-loop containing nucleoside triphosphate hydrolases"/>
    <property type="match status" value="1"/>
</dbReference>
<dbReference type="Gene3D" id="3.40.50.300">
    <property type="entry name" value="P-loop containing nucleotide triphosphate hydrolases"/>
    <property type="match status" value="1"/>
</dbReference>
<proteinExistence type="predicted"/>
<evidence type="ECO:0000256" key="4">
    <source>
        <dbReference type="ARBA" id="ARBA00022692"/>
    </source>
</evidence>
<keyword evidence="2" id="KW-0813">Transport</keyword>
<dbReference type="SMART" id="SM00382">
    <property type="entry name" value="AAA"/>
    <property type="match status" value="1"/>
</dbReference>
<dbReference type="InterPro" id="IPR017871">
    <property type="entry name" value="ABC_transporter-like_CS"/>
</dbReference>
<gene>
    <name evidence="13" type="ORF">OB955_19375</name>
    <name evidence="12" type="ORF">OB960_19510</name>
</gene>
<feature type="transmembrane region" description="Helical" evidence="9">
    <location>
        <begin position="84"/>
        <end position="108"/>
    </location>
</feature>
<dbReference type="InterPro" id="IPR036640">
    <property type="entry name" value="ABC1_TM_sf"/>
</dbReference>
<name>A0AAP2Z1M8_9EURY</name>
<dbReference type="Gene3D" id="1.20.1560.10">
    <property type="entry name" value="ABC transporter type 1, transmembrane domain"/>
    <property type="match status" value="1"/>
</dbReference>
<feature type="domain" description="ABC transmembrane type-1" evidence="11">
    <location>
        <begin position="27"/>
        <end position="326"/>
    </location>
</feature>
<keyword evidence="8 9" id="KW-0472">Membrane</keyword>
<keyword evidence="7 9" id="KW-1133">Transmembrane helix</keyword>
<evidence type="ECO:0000256" key="9">
    <source>
        <dbReference type="SAM" id="Phobius"/>
    </source>
</evidence>
<dbReference type="Proteomes" id="UP001320972">
    <property type="component" value="Unassembled WGS sequence"/>
</dbReference>
<evidence type="ECO:0000313" key="15">
    <source>
        <dbReference type="Proteomes" id="UP001321018"/>
    </source>
</evidence>
<organism evidence="12 15">
    <name type="scientific">Natronoglomus mannanivorans</name>
    <dbReference type="NCBI Taxonomy" id="2979990"/>
    <lineage>
        <taxon>Archaea</taxon>
        <taxon>Methanobacteriati</taxon>
        <taxon>Methanobacteriota</taxon>
        <taxon>Stenosarchaea group</taxon>
        <taxon>Halobacteria</taxon>
        <taxon>Halobacteriales</taxon>
        <taxon>Natrialbaceae</taxon>
        <taxon>Natronoglomus</taxon>
    </lineage>
</organism>
<keyword evidence="3" id="KW-1003">Cell membrane</keyword>
<evidence type="ECO:0000256" key="5">
    <source>
        <dbReference type="ARBA" id="ARBA00022741"/>
    </source>
</evidence>
<evidence type="ECO:0000313" key="13">
    <source>
        <dbReference type="EMBL" id="MCU4974884.1"/>
    </source>
</evidence>
<keyword evidence="14" id="KW-1185">Reference proteome</keyword>
<feature type="transmembrane region" description="Helical" evidence="9">
    <location>
        <begin position="27"/>
        <end position="51"/>
    </location>
</feature>
<dbReference type="GO" id="GO:0140359">
    <property type="term" value="F:ABC-type transporter activity"/>
    <property type="evidence" value="ECO:0007669"/>
    <property type="project" value="InterPro"/>
</dbReference>
<dbReference type="PROSITE" id="PS00211">
    <property type="entry name" value="ABC_TRANSPORTER_1"/>
    <property type="match status" value="1"/>
</dbReference>
<evidence type="ECO:0000256" key="7">
    <source>
        <dbReference type="ARBA" id="ARBA00022989"/>
    </source>
</evidence>
<dbReference type="AlphaFoldDB" id="A0AAP2Z1M8"/>
<dbReference type="PANTHER" id="PTHR24221:SF654">
    <property type="entry name" value="ATP-BINDING CASSETTE SUB-FAMILY B MEMBER 6"/>
    <property type="match status" value="1"/>
</dbReference>
<dbReference type="GO" id="GO:0005886">
    <property type="term" value="C:plasma membrane"/>
    <property type="evidence" value="ECO:0007669"/>
    <property type="project" value="UniProtKB-SubCell"/>
</dbReference>
<feature type="transmembrane region" description="Helical" evidence="9">
    <location>
        <begin position="169"/>
        <end position="200"/>
    </location>
</feature>
<dbReference type="PROSITE" id="PS50893">
    <property type="entry name" value="ABC_TRANSPORTER_2"/>
    <property type="match status" value="1"/>
</dbReference>
<dbReference type="GO" id="GO:0034040">
    <property type="term" value="F:ATPase-coupled lipid transmembrane transporter activity"/>
    <property type="evidence" value="ECO:0007669"/>
    <property type="project" value="TreeGrafter"/>
</dbReference>
<reference evidence="12 14" key="1">
    <citation type="submission" date="2022-09" db="EMBL/GenBank/DDBJ databases">
        <title>Enrichment on poylsaccharides allowed isolation of novel metabolic and taxonomic groups of Haloarchaea.</title>
        <authorList>
            <person name="Sorokin D.Y."/>
            <person name="Elcheninov A.G."/>
            <person name="Khizhniak T.V."/>
            <person name="Kolganova T.V."/>
            <person name="Kublanov I.V."/>
        </authorList>
    </citation>
    <scope>NUCLEOTIDE SEQUENCE</scope>
    <source>
        <strain evidence="13 14">AArc-m2/3/4</strain>
        <strain evidence="12">AArc-xg1-1</strain>
    </source>
</reference>
<dbReference type="InterPro" id="IPR039421">
    <property type="entry name" value="Type_1_exporter"/>
</dbReference>
<evidence type="ECO:0000256" key="8">
    <source>
        <dbReference type="ARBA" id="ARBA00023136"/>
    </source>
</evidence>
<dbReference type="InterPro" id="IPR011527">
    <property type="entry name" value="ABC1_TM_dom"/>
</dbReference>
<feature type="domain" description="ABC transporter" evidence="10">
    <location>
        <begin position="360"/>
        <end position="593"/>
    </location>
</feature>
<sequence>MIDEEPTRREKLRALWRVITYRPRHGAVILLLGMFAALFEGIGVGFLVPIIETAQSGDAISEEASGMVGYFVRAYQLLGLELDLAMLIAGLAAVMTVRYGANFLLAWIQASLGHQYLYELRQQSYEGLLAADVSFVDEQDGDEIMNAIVTETQQAAHVITLLLEIVQKCFFIVAYLAVALILSPALTIVSVVILGTIAFLSRFVLRSGYEIGDRVALANETIQSQVNAGIRGLREVKLFNMTADLTSEYRRAHEDLVRTRVKLQRNQAALQNFNQLFNALVVFALIYVALQFLSLSFTALGVFLFAMFRLSPLISGLNNSLYTLDGLLPHLARTQQLIDELDSHAEPDGGEDAPSPVTELTLEDVTFHYDGDDGVTDITARVERGETIALVGPSGAGKSTIISLMARLYDPDEGEVRANGVSLEEIDLESWHDRVTIVRQDPFMFNDTLRYNVTVGNPNATRAEIECACEVSQVSAFVDELPDGLDTRLGDDGVRLSGGQRQRVAIARALLKDADVLLLDEATSELDSPTEEAIVSGIDAMDREYATVVIGHWLSTVRGADRLYTIVDGDLVEAGTHRELLDNDGHYADLYASQVESTTTP</sequence>
<dbReference type="GO" id="GO:0016887">
    <property type="term" value="F:ATP hydrolysis activity"/>
    <property type="evidence" value="ECO:0007669"/>
    <property type="project" value="InterPro"/>
</dbReference>
<dbReference type="InterPro" id="IPR027417">
    <property type="entry name" value="P-loop_NTPase"/>
</dbReference>
<accession>A0AAP2Z1M8</accession>
<dbReference type="PANTHER" id="PTHR24221">
    <property type="entry name" value="ATP-BINDING CASSETTE SUB-FAMILY B"/>
    <property type="match status" value="1"/>
</dbReference>
<dbReference type="RefSeq" id="WP_338005393.1">
    <property type="nucleotide sequence ID" value="NZ_JAOPKA010000016.1"/>
</dbReference>
<evidence type="ECO:0000256" key="2">
    <source>
        <dbReference type="ARBA" id="ARBA00022448"/>
    </source>
</evidence>
<dbReference type="Pfam" id="PF00664">
    <property type="entry name" value="ABC_membrane"/>
    <property type="match status" value="1"/>
</dbReference>
<dbReference type="GO" id="GO:0005524">
    <property type="term" value="F:ATP binding"/>
    <property type="evidence" value="ECO:0007669"/>
    <property type="project" value="UniProtKB-KW"/>
</dbReference>
<comment type="subcellular location">
    <subcellularLocation>
        <location evidence="1">Cell membrane</location>
        <topology evidence="1">Multi-pass membrane protein</topology>
    </subcellularLocation>
</comment>
<evidence type="ECO:0000259" key="10">
    <source>
        <dbReference type="PROSITE" id="PS50893"/>
    </source>
</evidence>
<keyword evidence="5" id="KW-0547">Nucleotide-binding</keyword>
<dbReference type="FunFam" id="3.40.50.300:FF:000221">
    <property type="entry name" value="Multidrug ABC transporter ATP-binding protein"/>
    <property type="match status" value="1"/>
</dbReference>
<feature type="transmembrane region" description="Helical" evidence="9">
    <location>
        <begin position="280"/>
        <end position="308"/>
    </location>
</feature>
<dbReference type="Proteomes" id="UP001321018">
    <property type="component" value="Unassembled WGS sequence"/>
</dbReference>
<dbReference type="SUPFAM" id="SSF90123">
    <property type="entry name" value="ABC transporter transmembrane region"/>
    <property type="match status" value="1"/>
</dbReference>
<evidence type="ECO:0000313" key="12">
    <source>
        <dbReference type="EMBL" id="MCU4743576.1"/>
    </source>
</evidence>
<dbReference type="PROSITE" id="PS50929">
    <property type="entry name" value="ABC_TM1F"/>
    <property type="match status" value="1"/>
</dbReference>
<evidence type="ECO:0000259" key="11">
    <source>
        <dbReference type="PROSITE" id="PS50929"/>
    </source>
</evidence>
<evidence type="ECO:0000256" key="1">
    <source>
        <dbReference type="ARBA" id="ARBA00004651"/>
    </source>
</evidence>
<dbReference type="Pfam" id="PF00005">
    <property type="entry name" value="ABC_tran"/>
    <property type="match status" value="1"/>
</dbReference>
<dbReference type="InterPro" id="IPR003593">
    <property type="entry name" value="AAA+_ATPase"/>
</dbReference>
<dbReference type="InterPro" id="IPR003439">
    <property type="entry name" value="ABC_transporter-like_ATP-bd"/>
</dbReference>
<evidence type="ECO:0000256" key="6">
    <source>
        <dbReference type="ARBA" id="ARBA00022840"/>
    </source>
</evidence>
<protein>
    <submittedName>
        <fullName evidence="12">ABC transporter ATP-binding protein/permease</fullName>
    </submittedName>
</protein>
<evidence type="ECO:0000256" key="3">
    <source>
        <dbReference type="ARBA" id="ARBA00022475"/>
    </source>
</evidence>
<evidence type="ECO:0000313" key="14">
    <source>
        <dbReference type="Proteomes" id="UP001320972"/>
    </source>
</evidence>
<dbReference type="EMBL" id="JAOPKB010000014">
    <property type="protein sequence ID" value="MCU4974884.1"/>
    <property type="molecule type" value="Genomic_DNA"/>
</dbReference>
<keyword evidence="4 9" id="KW-0812">Transmembrane</keyword>